<dbReference type="EMBL" id="JACHLL010000004">
    <property type="protein sequence ID" value="MBB6342231.1"/>
    <property type="molecule type" value="Genomic_DNA"/>
</dbReference>
<evidence type="ECO:0000313" key="2">
    <source>
        <dbReference type="Proteomes" id="UP000557193"/>
    </source>
</evidence>
<gene>
    <name evidence="1" type="ORF">HNP49_002413</name>
</gene>
<dbReference type="AlphaFoldDB" id="A0A7X0EV53"/>
<comment type="caution">
    <text evidence="1">The sequence shown here is derived from an EMBL/GenBank/DDBJ whole genome shotgun (WGS) entry which is preliminary data.</text>
</comment>
<accession>A0A7X0EV53</accession>
<sequence>MLGTEGFDKRSCRLAMSISEVVRNNADACFSVAPAH</sequence>
<dbReference type="Proteomes" id="UP000557193">
    <property type="component" value="Unassembled WGS sequence"/>
</dbReference>
<reference evidence="1 2" key="1">
    <citation type="submission" date="2020-08" db="EMBL/GenBank/DDBJ databases">
        <title>Functional genomics of gut bacteria from endangered species of beetles.</title>
        <authorList>
            <person name="Carlos-Shanley C."/>
        </authorList>
    </citation>
    <scope>NUCLEOTIDE SEQUENCE [LARGE SCALE GENOMIC DNA]</scope>
    <source>
        <strain evidence="1 2">S00202</strain>
    </source>
</reference>
<protein>
    <submittedName>
        <fullName evidence="1">Uncharacterized protein</fullName>
    </submittedName>
</protein>
<evidence type="ECO:0000313" key="1">
    <source>
        <dbReference type="EMBL" id="MBB6342231.1"/>
    </source>
</evidence>
<proteinExistence type="predicted"/>
<name>A0A7X0EV53_9PSED</name>
<organism evidence="1 2">
    <name type="scientific">Pseudomonas fluvialis</name>
    <dbReference type="NCBI Taxonomy" id="1793966"/>
    <lineage>
        <taxon>Bacteria</taxon>
        <taxon>Pseudomonadati</taxon>
        <taxon>Pseudomonadota</taxon>
        <taxon>Gammaproteobacteria</taxon>
        <taxon>Pseudomonadales</taxon>
        <taxon>Pseudomonadaceae</taxon>
        <taxon>Pseudomonas</taxon>
    </lineage>
</organism>
<keyword evidence="2" id="KW-1185">Reference proteome</keyword>